<proteinExistence type="predicted"/>
<dbReference type="PIRSF" id="PIRSF011396">
    <property type="entry name" value="Trp_halogenase"/>
    <property type="match status" value="1"/>
</dbReference>
<reference evidence="3 4" key="1">
    <citation type="journal article" date="2019" name="Environ. Microbiol.">
        <title>Species interactions and distinct microbial communities in high Arctic permafrost affected cryosols are associated with the CH4 and CO2 gas fluxes.</title>
        <authorList>
            <person name="Altshuler I."/>
            <person name="Hamel J."/>
            <person name="Turney S."/>
            <person name="Magnuson E."/>
            <person name="Levesque R."/>
            <person name="Greer C."/>
            <person name="Whyte L.G."/>
        </authorList>
    </citation>
    <scope>NUCLEOTIDE SEQUENCE [LARGE SCALE GENOMIC DNA]</scope>
    <source>
        <strain evidence="3 4">E6.1</strain>
    </source>
</reference>
<evidence type="ECO:0000313" key="4">
    <source>
        <dbReference type="Proteomes" id="UP000319931"/>
    </source>
</evidence>
<evidence type="ECO:0000313" key="3">
    <source>
        <dbReference type="EMBL" id="TPG49400.1"/>
    </source>
</evidence>
<feature type="binding site" evidence="2">
    <location>
        <position position="340"/>
    </location>
    <ligand>
        <name>L-tryptophan</name>
        <dbReference type="ChEBI" id="CHEBI:57912"/>
    </ligand>
</feature>
<feature type="binding site" evidence="2">
    <location>
        <position position="80"/>
    </location>
    <ligand>
        <name>7-chloro-L-tryptophan</name>
        <dbReference type="ChEBI" id="CHEBI:58713"/>
    </ligand>
</feature>
<dbReference type="GO" id="GO:0004497">
    <property type="term" value="F:monooxygenase activity"/>
    <property type="evidence" value="ECO:0007669"/>
    <property type="project" value="InterPro"/>
</dbReference>
<feature type="binding site" evidence="2">
    <location>
        <position position="183"/>
    </location>
    <ligand>
        <name>FAD</name>
        <dbReference type="ChEBI" id="CHEBI:57692"/>
    </ligand>
</feature>
<feature type="binding site" evidence="2">
    <location>
        <begin position="14"/>
        <end position="17"/>
    </location>
    <ligand>
        <name>FAD</name>
        <dbReference type="ChEBI" id="CHEBI:57692"/>
    </ligand>
</feature>
<dbReference type="Gene3D" id="3.50.50.60">
    <property type="entry name" value="FAD/NAD(P)-binding domain"/>
    <property type="match status" value="1"/>
</dbReference>
<keyword evidence="2" id="KW-0274">FAD</keyword>
<keyword evidence="2" id="KW-0285">Flavoprotein</keyword>
<keyword evidence="2" id="KW-0547">Nucleotide-binding</keyword>
<dbReference type="Proteomes" id="UP000319931">
    <property type="component" value="Unassembled WGS sequence"/>
</dbReference>
<dbReference type="SUPFAM" id="SSF51905">
    <property type="entry name" value="FAD/NAD(P)-binding domain"/>
    <property type="match status" value="1"/>
</dbReference>
<organism evidence="3 4">
    <name type="scientific">Sphingomonas glacialis</name>
    <dbReference type="NCBI Taxonomy" id="658225"/>
    <lineage>
        <taxon>Bacteria</taxon>
        <taxon>Pseudomonadati</taxon>
        <taxon>Pseudomonadota</taxon>
        <taxon>Alphaproteobacteria</taxon>
        <taxon>Sphingomonadales</taxon>
        <taxon>Sphingomonadaceae</taxon>
        <taxon>Sphingomonas</taxon>
    </lineage>
</organism>
<dbReference type="GO" id="GO:0000166">
    <property type="term" value="F:nucleotide binding"/>
    <property type="evidence" value="ECO:0007669"/>
    <property type="project" value="UniProtKB-KW"/>
</dbReference>
<dbReference type="OrthoDB" id="462203at2"/>
<dbReference type="InterPro" id="IPR033856">
    <property type="entry name" value="Trp_halogen"/>
</dbReference>
<protein>
    <submittedName>
        <fullName evidence="3">Tryptophan 7-halogenase</fullName>
    </submittedName>
</protein>
<dbReference type="PANTHER" id="PTHR43747:SF4">
    <property type="entry name" value="FLAVIN-DEPENDENT TRYPTOPHAN HALOGENASE"/>
    <property type="match status" value="1"/>
</dbReference>
<dbReference type="AlphaFoldDB" id="A0A502FIU4"/>
<keyword evidence="4" id="KW-1185">Reference proteome</keyword>
<name>A0A502FIU4_9SPHN</name>
<sequence>MRDGPVRSVAIVGGGTAGWMAAAALARNFAADRVAVTVIESPEIGTVGVGEATIPPILQFNALLGIDEDELVRRTQATYKLGIEFRDWGAIGERYFHPFGRYGADLGGVAFHHHWLRTREGAWSEYSLPAVAASEGKFARPSDDPRNVLSNISYALQFDAALYADFLRELAIGQGVQHVQGRVVDVRLDGETGFVEDLKLADGRVCRADLYIDCSGFRGMLIEQALETGYVDWSHWLPMDRAIAVPTPAIEAPTPYTRATAGSAGWRWRIPLQHRTGNGHVYASGFIGEDEATAQLLAALDAPALAEPRHLRFTTGRRRLSWNRNVVALGLASGFIEPLESTSIHLIQRGIATLMSLFPSNGFAAPEIDLYNSLMRSEIEAVRDFVILHYKLTRRDDSPFWRHTRAMAVPDSLAQRLAIFDNLGRLILDPSELFREPSWLAVLLGQGAMPRGHDPLADGLPEDAVRAQLQRMRAVIRQGAAVLPSHADFLSGVRAASPARS</sequence>
<evidence type="ECO:0000256" key="2">
    <source>
        <dbReference type="PIRSR" id="PIRSR011396-2"/>
    </source>
</evidence>
<comment type="caution">
    <text evidence="3">The sequence shown here is derived from an EMBL/GenBank/DDBJ whole genome shotgun (WGS) entry which is preliminary data.</text>
</comment>
<dbReference type="InterPro" id="IPR050816">
    <property type="entry name" value="Flavin-dep_Halogenase_NPB"/>
</dbReference>
<dbReference type="PANTHER" id="PTHR43747">
    <property type="entry name" value="FAD-BINDING PROTEIN"/>
    <property type="match status" value="1"/>
</dbReference>
<dbReference type="InterPro" id="IPR006905">
    <property type="entry name" value="Flavin_halogenase"/>
</dbReference>
<dbReference type="RefSeq" id="WP_140851827.1">
    <property type="nucleotide sequence ID" value="NZ_RCZC01000007.1"/>
</dbReference>
<feature type="binding site" evidence="2">
    <location>
        <position position="344"/>
    </location>
    <ligand>
        <name>FAD</name>
        <dbReference type="ChEBI" id="CHEBI:57692"/>
    </ligand>
</feature>
<dbReference type="InterPro" id="IPR036188">
    <property type="entry name" value="FAD/NAD-bd_sf"/>
</dbReference>
<accession>A0A502FIU4</accession>
<feature type="binding site" evidence="2">
    <location>
        <position position="331"/>
    </location>
    <ligand>
        <name>FAD</name>
        <dbReference type="ChEBI" id="CHEBI:57692"/>
    </ligand>
</feature>
<dbReference type="EMBL" id="RCZC01000007">
    <property type="protein sequence ID" value="TPG49400.1"/>
    <property type="molecule type" value="Genomic_DNA"/>
</dbReference>
<evidence type="ECO:0000256" key="1">
    <source>
        <dbReference type="PIRSR" id="PIRSR011396-1"/>
    </source>
</evidence>
<gene>
    <name evidence="3" type="ORF">EAH76_18850</name>
</gene>
<feature type="active site" evidence="1">
    <location>
        <position position="80"/>
    </location>
</feature>
<dbReference type="Pfam" id="PF04820">
    <property type="entry name" value="Trp_halogenase"/>
    <property type="match status" value="1"/>
</dbReference>